<keyword evidence="2 8" id="KW-0255">Endonuclease</keyword>
<organism evidence="8 9">
    <name type="scientific">Maricaulis maris (strain MCS10)</name>
    <name type="common">Caulobacter maris</name>
    <dbReference type="NCBI Taxonomy" id="394221"/>
    <lineage>
        <taxon>Bacteria</taxon>
        <taxon>Pseudomonadati</taxon>
        <taxon>Pseudomonadota</taxon>
        <taxon>Alphaproteobacteria</taxon>
        <taxon>Maricaulales</taxon>
        <taxon>Maricaulaceae</taxon>
        <taxon>Maricaulis</taxon>
    </lineage>
</organism>
<dbReference type="OrthoDB" id="9801520at2"/>
<evidence type="ECO:0000256" key="2">
    <source>
        <dbReference type="ARBA" id="ARBA00022759"/>
    </source>
</evidence>
<comment type="similarity">
    <text evidence="6">Belongs to the Vsr family.</text>
</comment>
<dbReference type="NCBIfam" id="TIGR00632">
    <property type="entry name" value="vsr"/>
    <property type="match status" value="1"/>
</dbReference>
<dbReference type="Gene3D" id="3.40.960.10">
    <property type="entry name" value="VSR Endonuclease"/>
    <property type="match status" value="1"/>
</dbReference>
<keyword evidence="9" id="KW-1185">Reference proteome</keyword>
<dbReference type="EMBL" id="CP000449">
    <property type="protein sequence ID" value="ABI67337.1"/>
    <property type="molecule type" value="Genomic_DNA"/>
</dbReference>
<keyword evidence="1" id="KW-0540">Nuclease</keyword>
<evidence type="ECO:0000256" key="6">
    <source>
        <dbReference type="ARBA" id="ARBA00029466"/>
    </source>
</evidence>
<dbReference type="GO" id="GO:0006298">
    <property type="term" value="P:mismatch repair"/>
    <property type="evidence" value="ECO:0007669"/>
    <property type="project" value="InterPro"/>
</dbReference>
<accession>Q0AK56</accession>
<dbReference type="InterPro" id="IPR011335">
    <property type="entry name" value="Restrct_endonuc-II-like"/>
</dbReference>
<dbReference type="Pfam" id="PF03852">
    <property type="entry name" value="Vsr"/>
    <property type="match status" value="1"/>
</dbReference>
<dbReference type="RefSeq" id="WP_011644981.1">
    <property type="nucleotide sequence ID" value="NC_008347.1"/>
</dbReference>
<dbReference type="Proteomes" id="UP000001964">
    <property type="component" value="Chromosome"/>
</dbReference>
<name>Q0AK56_MARMM</name>
<dbReference type="InterPro" id="IPR004603">
    <property type="entry name" value="DNA_mismatch_endonuc_vsr"/>
</dbReference>
<evidence type="ECO:0000256" key="1">
    <source>
        <dbReference type="ARBA" id="ARBA00022722"/>
    </source>
</evidence>
<dbReference type="AlphaFoldDB" id="Q0AK56"/>
<dbReference type="GO" id="GO:0004519">
    <property type="term" value="F:endonuclease activity"/>
    <property type="evidence" value="ECO:0007669"/>
    <property type="project" value="UniProtKB-KW"/>
</dbReference>
<dbReference type="SUPFAM" id="SSF52980">
    <property type="entry name" value="Restriction endonuclease-like"/>
    <property type="match status" value="1"/>
</dbReference>
<dbReference type="GO" id="GO:0016787">
    <property type="term" value="F:hydrolase activity"/>
    <property type="evidence" value="ECO:0007669"/>
    <property type="project" value="UniProtKB-KW"/>
</dbReference>
<reference evidence="8 9" key="1">
    <citation type="submission" date="2006-08" db="EMBL/GenBank/DDBJ databases">
        <title>Complete sequence of Maricaulis maris MCS10.</title>
        <authorList>
            <consortium name="US DOE Joint Genome Institute"/>
            <person name="Copeland A."/>
            <person name="Lucas S."/>
            <person name="Lapidus A."/>
            <person name="Barry K."/>
            <person name="Detter J.C."/>
            <person name="Glavina del Rio T."/>
            <person name="Hammon N."/>
            <person name="Israni S."/>
            <person name="Dalin E."/>
            <person name="Tice H."/>
            <person name="Pitluck S."/>
            <person name="Saunders E."/>
            <person name="Brettin T."/>
            <person name="Bruce D."/>
            <person name="Han C."/>
            <person name="Tapia R."/>
            <person name="Gilna P."/>
            <person name="Schmutz J."/>
            <person name="Larimer F."/>
            <person name="Land M."/>
            <person name="Hauser L."/>
            <person name="Kyrpides N."/>
            <person name="Mikhailova N."/>
            <person name="Viollier P."/>
            <person name="Stephens C."/>
            <person name="Richardson P."/>
        </authorList>
    </citation>
    <scope>NUCLEOTIDE SEQUENCE [LARGE SCALE GENOMIC DNA]</scope>
    <source>
        <strain evidence="8 9">MCS10</strain>
    </source>
</reference>
<dbReference type="STRING" id="394221.Mmar10_3056"/>
<protein>
    <submittedName>
        <fullName evidence="8">T/G mismatch-specific endonuclease</fullName>
        <ecNumber evidence="8">3.1.-.-</ecNumber>
    </submittedName>
</protein>
<gene>
    <name evidence="8" type="ordered locus">Mmar10_3056</name>
</gene>
<feature type="region of interest" description="Disordered" evidence="7">
    <location>
        <begin position="146"/>
        <end position="168"/>
    </location>
</feature>
<keyword evidence="5" id="KW-0234">DNA repair</keyword>
<dbReference type="eggNOG" id="COG3727">
    <property type="taxonomic scope" value="Bacteria"/>
</dbReference>
<keyword evidence="4 8" id="KW-0378">Hydrolase</keyword>
<sequence length="168" mass="19544">MPDVVDSATRSRMMAGIKAKNTKPEMLVRRGLHAMGIRYRLHDKRLPGKPDLVLPKYRSVIFVHGCFWHGHDCPAFKWPKTREKFWREKISTNRKRDEKQISDLVRSGWRVSVVWECALRSKTPDKVETILKLLASWIEQREIAAEKSDDPTPFEVFPGSGDKDARCR</sequence>
<dbReference type="HOGENOM" id="CLU_111913_1_1_5"/>
<evidence type="ECO:0000256" key="7">
    <source>
        <dbReference type="SAM" id="MobiDB-lite"/>
    </source>
</evidence>
<proteinExistence type="inferred from homology"/>
<evidence type="ECO:0000256" key="4">
    <source>
        <dbReference type="ARBA" id="ARBA00022801"/>
    </source>
</evidence>
<dbReference type="REBASE" id="13548">
    <property type="entry name" value="V.Mma10ORF3057P"/>
</dbReference>
<dbReference type="KEGG" id="mmr:Mmar10_3056"/>
<evidence type="ECO:0000256" key="3">
    <source>
        <dbReference type="ARBA" id="ARBA00022763"/>
    </source>
</evidence>
<keyword evidence="3" id="KW-0227">DNA damage</keyword>
<evidence type="ECO:0000313" key="9">
    <source>
        <dbReference type="Proteomes" id="UP000001964"/>
    </source>
</evidence>
<dbReference type="CDD" id="cd00221">
    <property type="entry name" value="Vsr"/>
    <property type="match status" value="1"/>
</dbReference>
<evidence type="ECO:0000313" key="8">
    <source>
        <dbReference type="EMBL" id="ABI67337.1"/>
    </source>
</evidence>
<evidence type="ECO:0000256" key="5">
    <source>
        <dbReference type="ARBA" id="ARBA00023204"/>
    </source>
</evidence>
<dbReference type="EC" id="3.1.-.-" evidence="8"/>